<dbReference type="OrthoDB" id="10005532at2759"/>
<protein>
    <submittedName>
        <fullName evidence="2">Uncharacterized protein</fullName>
    </submittedName>
</protein>
<sequence length="135" mass="15470">MTFLISLKSVAKHGYAHLLTWNAFDSRSSDPAITRCKLLTTCLYLILLLICVGVLTAYTSFSVRFKSEFVLTPTYSQYQKLQRQYSDSLQCPCTKISISYGQFVRTSPRFHQVCSSDFVTQEWINSLFLENLVSL</sequence>
<organism evidence="2 3">
    <name type="scientific">Adineta ricciae</name>
    <name type="common">Rotifer</name>
    <dbReference type="NCBI Taxonomy" id="249248"/>
    <lineage>
        <taxon>Eukaryota</taxon>
        <taxon>Metazoa</taxon>
        <taxon>Spiralia</taxon>
        <taxon>Gnathifera</taxon>
        <taxon>Rotifera</taxon>
        <taxon>Eurotatoria</taxon>
        <taxon>Bdelloidea</taxon>
        <taxon>Adinetida</taxon>
        <taxon>Adinetidae</taxon>
        <taxon>Adineta</taxon>
    </lineage>
</organism>
<evidence type="ECO:0000313" key="2">
    <source>
        <dbReference type="EMBL" id="CAF1319985.1"/>
    </source>
</evidence>
<dbReference type="EMBL" id="CAJNOJ010000233">
    <property type="protein sequence ID" value="CAF1319985.1"/>
    <property type="molecule type" value="Genomic_DNA"/>
</dbReference>
<dbReference type="AlphaFoldDB" id="A0A815FK30"/>
<keyword evidence="1" id="KW-1133">Transmembrane helix</keyword>
<accession>A0A815FK30</accession>
<evidence type="ECO:0000313" key="3">
    <source>
        <dbReference type="Proteomes" id="UP000663852"/>
    </source>
</evidence>
<evidence type="ECO:0000256" key="1">
    <source>
        <dbReference type="SAM" id="Phobius"/>
    </source>
</evidence>
<feature type="transmembrane region" description="Helical" evidence="1">
    <location>
        <begin position="38"/>
        <end position="58"/>
    </location>
</feature>
<keyword evidence="1" id="KW-0812">Transmembrane</keyword>
<keyword evidence="1" id="KW-0472">Membrane</keyword>
<comment type="caution">
    <text evidence="2">The sequence shown here is derived from an EMBL/GenBank/DDBJ whole genome shotgun (WGS) entry which is preliminary data.</text>
</comment>
<proteinExistence type="predicted"/>
<reference evidence="2" key="1">
    <citation type="submission" date="2021-02" db="EMBL/GenBank/DDBJ databases">
        <authorList>
            <person name="Nowell W R."/>
        </authorList>
    </citation>
    <scope>NUCLEOTIDE SEQUENCE</scope>
</reference>
<name>A0A815FK30_ADIRI</name>
<dbReference type="Proteomes" id="UP000663852">
    <property type="component" value="Unassembled WGS sequence"/>
</dbReference>
<gene>
    <name evidence="2" type="ORF">EDS130_LOCUS31613</name>
</gene>